<dbReference type="InterPro" id="IPR052031">
    <property type="entry name" value="Membrane_Transporter-Flippase"/>
</dbReference>
<protein>
    <submittedName>
        <fullName evidence="8">MATE family efflux transporter</fullName>
    </submittedName>
</protein>
<dbReference type="GO" id="GO:0015297">
    <property type="term" value="F:antiporter activity"/>
    <property type="evidence" value="ECO:0007669"/>
    <property type="project" value="InterPro"/>
</dbReference>
<dbReference type="Proteomes" id="UP000516046">
    <property type="component" value="Chromosome"/>
</dbReference>
<feature type="transmembrane region" description="Helical" evidence="7">
    <location>
        <begin position="20"/>
        <end position="36"/>
    </location>
</feature>
<evidence type="ECO:0000313" key="8">
    <source>
        <dbReference type="EMBL" id="QNO17153.1"/>
    </source>
</evidence>
<evidence type="ECO:0000256" key="2">
    <source>
        <dbReference type="ARBA" id="ARBA00022448"/>
    </source>
</evidence>
<dbReference type="RefSeq" id="WP_212506221.1">
    <property type="nucleotide sequence ID" value="NZ_CP060696.1"/>
</dbReference>
<feature type="transmembrane region" description="Helical" evidence="7">
    <location>
        <begin position="170"/>
        <end position="193"/>
    </location>
</feature>
<feature type="transmembrane region" description="Helical" evidence="7">
    <location>
        <begin position="261"/>
        <end position="281"/>
    </location>
</feature>
<evidence type="ECO:0000256" key="4">
    <source>
        <dbReference type="ARBA" id="ARBA00022692"/>
    </source>
</evidence>
<evidence type="ECO:0000256" key="3">
    <source>
        <dbReference type="ARBA" id="ARBA00022475"/>
    </source>
</evidence>
<organism evidence="8 9">
    <name type="scientific">Caproicibacterium amylolyticum</name>
    <dbReference type="NCBI Taxonomy" id="2766537"/>
    <lineage>
        <taxon>Bacteria</taxon>
        <taxon>Bacillati</taxon>
        <taxon>Bacillota</taxon>
        <taxon>Clostridia</taxon>
        <taxon>Eubacteriales</taxon>
        <taxon>Oscillospiraceae</taxon>
        <taxon>Caproicibacterium</taxon>
    </lineage>
</organism>
<keyword evidence="5 7" id="KW-1133">Transmembrane helix</keyword>
<feature type="transmembrane region" description="Helical" evidence="7">
    <location>
        <begin position="422"/>
        <end position="440"/>
    </location>
</feature>
<feature type="transmembrane region" description="Helical" evidence="7">
    <location>
        <begin position="320"/>
        <end position="338"/>
    </location>
</feature>
<dbReference type="PIRSF" id="PIRSF006603">
    <property type="entry name" value="DinF"/>
    <property type="match status" value="1"/>
</dbReference>
<keyword evidence="2" id="KW-0813">Transport</keyword>
<dbReference type="PANTHER" id="PTHR43549:SF3">
    <property type="entry name" value="MULTIDRUG RESISTANCE PROTEIN YPNP-RELATED"/>
    <property type="match status" value="1"/>
</dbReference>
<keyword evidence="9" id="KW-1185">Reference proteome</keyword>
<comment type="subcellular location">
    <subcellularLocation>
        <location evidence="1">Cell membrane</location>
        <topology evidence="1">Multi-pass membrane protein</topology>
    </subcellularLocation>
</comment>
<dbReference type="AlphaFoldDB" id="A0A7G9WEP1"/>
<evidence type="ECO:0000256" key="5">
    <source>
        <dbReference type="ARBA" id="ARBA00022989"/>
    </source>
</evidence>
<sequence length="464" mass="50077">MKQNNSANSILTGKIPQQLMLFFLPIWFGTFFQQMYNTADTLIVGNFVGTQALAAVGATGSFVQLLVGFFVGLCSGASVVISQSYGAQDRDMVNRQVHTSLALSLIGGAALTILGLLVARPAVDWMGTPADIADMAALYLRIYFLGMIPQMIYNMGASILRAVGDSKRPLYFLIIASIVNIVLDLLFVAVFHWGVAGAALATVISQVVSAWLTLRCLIGSQGVPWEIHRSQIRIDKKILNSICRIGLPAAMQSSLYSISNILIQSGINSFGTTAVAAWSVYGKIDFLFWMTISSLGIAVTTFVGQNFGAGQYARVKKGTMVSLGLATVITVVISGVLYPSSGLLFRLFSQDSAVVTQGIQMMHFLVPVYITYICIEILSGALRGCGDVAVPTAITCFGVCGLRMAWLLIAVPLQHTVEMVEFSYPISWVIASLLFVIYYLKGGWLKRRIAAENKAANKAEDASV</sequence>
<dbReference type="GO" id="GO:0005886">
    <property type="term" value="C:plasma membrane"/>
    <property type="evidence" value="ECO:0007669"/>
    <property type="project" value="UniProtKB-SubCell"/>
</dbReference>
<reference evidence="8 9" key="1">
    <citation type="submission" date="2020-08" db="EMBL/GenBank/DDBJ databases">
        <authorList>
            <person name="Ren C."/>
            <person name="Gu Y."/>
            <person name="Xu Y."/>
        </authorList>
    </citation>
    <scope>NUCLEOTIDE SEQUENCE [LARGE SCALE GENOMIC DNA]</scope>
    <source>
        <strain evidence="8 9">LBM18003</strain>
    </source>
</reference>
<dbReference type="NCBIfam" id="TIGR00797">
    <property type="entry name" value="matE"/>
    <property type="match status" value="1"/>
</dbReference>
<feature type="transmembrane region" description="Helical" evidence="7">
    <location>
        <begin position="287"/>
        <end position="308"/>
    </location>
</feature>
<dbReference type="Pfam" id="PF01554">
    <property type="entry name" value="MatE"/>
    <property type="match status" value="2"/>
</dbReference>
<dbReference type="PANTHER" id="PTHR43549">
    <property type="entry name" value="MULTIDRUG RESISTANCE PROTEIN YPNP-RELATED"/>
    <property type="match status" value="1"/>
</dbReference>
<keyword evidence="3" id="KW-1003">Cell membrane</keyword>
<feature type="transmembrane region" description="Helical" evidence="7">
    <location>
        <begin position="56"/>
        <end position="81"/>
    </location>
</feature>
<dbReference type="GO" id="GO:0042910">
    <property type="term" value="F:xenobiotic transmembrane transporter activity"/>
    <property type="evidence" value="ECO:0007669"/>
    <property type="project" value="InterPro"/>
</dbReference>
<name>A0A7G9WEP1_9FIRM</name>
<dbReference type="EMBL" id="CP060696">
    <property type="protein sequence ID" value="QNO17153.1"/>
    <property type="molecule type" value="Genomic_DNA"/>
</dbReference>
<accession>A0A7G9WEP1</accession>
<dbReference type="KEGG" id="caml:H6X83_09330"/>
<proteinExistence type="predicted"/>
<feature type="transmembrane region" description="Helical" evidence="7">
    <location>
        <begin position="142"/>
        <end position="163"/>
    </location>
</feature>
<evidence type="ECO:0000256" key="7">
    <source>
        <dbReference type="SAM" id="Phobius"/>
    </source>
</evidence>
<dbReference type="InterPro" id="IPR048279">
    <property type="entry name" value="MdtK-like"/>
</dbReference>
<dbReference type="CDD" id="cd13138">
    <property type="entry name" value="MATE_yoeA_like"/>
    <property type="match status" value="1"/>
</dbReference>
<feature type="transmembrane region" description="Helical" evidence="7">
    <location>
        <begin position="199"/>
        <end position="218"/>
    </location>
</feature>
<evidence type="ECO:0000256" key="6">
    <source>
        <dbReference type="ARBA" id="ARBA00023136"/>
    </source>
</evidence>
<feature type="transmembrane region" description="Helical" evidence="7">
    <location>
        <begin position="358"/>
        <end position="378"/>
    </location>
</feature>
<evidence type="ECO:0000256" key="1">
    <source>
        <dbReference type="ARBA" id="ARBA00004651"/>
    </source>
</evidence>
<evidence type="ECO:0000313" key="9">
    <source>
        <dbReference type="Proteomes" id="UP000516046"/>
    </source>
</evidence>
<gene>
    <name evidence="8" type="ORF">H6X83_09330</name>
</gene>
<keyword evidence="4 7" id="KW-0812">Transmembrane</keyword>
<feature type="transmembrane region" description="Helical" evidence="7">
    <location>
        <begin position="390"/>
        <end position="410"/>
    </location>
</feature>
<dbReference type="InterPro" id="IPR002528">
    <property type="entry name" value="MATE_fam"/>
</dbReference>
<feature type="transmembrane region" description="Helical" evidence="7">
    <location>
        <begin position="101"/>
        <end position="122"/>
    </location>
</feature>
<keyword evidence="6 7" id="KW-0472">Membrane</keyword>